<keyword evidence="2" id="KW-1133">Transmembrane helix</keyword>
<dbReference type="Proteomes" id="UP000582837">
    <property type="component" value="Unassembled WGS sequence"/>
</dbReference>
<name>A0A841GTB6_9BACT</name>
<feature type="region of interest" description="Disordered" evidence="1">
    <location>
        <begin position="49"/>
        <end position="69"/>
    </location>
</feature>
<protein>
    <submittedName>
        <fullName evidence="3">Uncharacterized protein</fullName>
    </submittedName>
</protein>
<comment type="caution">
    <text evidence="3">The sequence shown here is derived from an EMBL/GenBank/DDBJ whole genome shotgun (WGS) entry which is preliminary data.</text>
</comment>
<evidence type="ECO:0000256" key="2">
    <source>
        <dbReference type="SAM" id="Phobius"/>
    </source>
</evidence>
<feature type="transmembrane region" description="Helical" evidence="2">
    <location>
        <begin position="7"/>
        <end position="25"/>
    </location>
</feature>
<evidence type="ECO:0000313" key="4">
    <source>
        <dbReference type="Proteomes" id="UP000582837"/>
    </source>
</evidence>
<keyword evidence="2" id="KW-0472">Membrane</keyword>
<organism evidence="3 4">
    <name type="scientific">Longimicrobium terrae</name>
    <dbReference type="NCBI Taxonomy" id="1639882"/>
    <lineage>
        <taxon>Bacteria</taxon>
        <taxon>Pseudomonadati</taxon>
        <taxon>Gemmatimonadota</taxon>
        <taxon>Longimicrobiia</taxon>
        <taxon>Longimicrobiales</taxon>
        <taxon>Longimicrobiaceae</taxon>
        <taxon>Longimicrobium</taxon>
    </lineage>
</organism>
<evidence type="ECO:0000313" key="3">
    <source>
        <dbReference type="EMBL" id="MBB6069779.1"/>
    </source>
</evidence>
<keyword evidence="2" id="KW-0812">Transmembrane</keyword>
<dbReference type="RefSeq" id="WP_170036087.1">
    <property type="nucleotide sequence ID" value="NZ_JABDTL010000002.1"/>
</dbReference>
<dbReference type="EMBL" id="JACHIA010000003">
    <property type="protein sequence ID" value="MBB6069779.1"/>
    <property type="molecule type" value="Genomic_DNA"/>
</dbReference>
<keyword evidence="4" id="KW-1185">Reference proteome</keyword>
<feature type="transmembrane region" description="Helical" evidence="2">
    <location>
        <begin position="31"/>
        <end position="48"/>
    </location>
</feature>
<accession>A0A841GTB6</accession>
<reference evidence="3 4" key="1">
    <citation type="submission" date="2020-08" db="EMBL/GenBank/DDBJ databases">
        <title>Genomic Encyclopedia of Type Strains, Phase IV (KMG-IV): sequencing the most valuable type-strain genomes for metagenomic binning, comparative biology and taxonomic classification.</title>
        <authorList>
            <person name="Goeker M."/>
        </authorList>
    </citation>
    <scope>NUCLEOTIDE SEQUENCE [LARGE SCALE GENOMIC DNA]</scope>
    <source>
        <strain evidence="3 4">DSM 29007</strain>
    </source>
</reference>
<evidence type="ECO:0000256" key="1">
    <source>
        <dbReference type="SAM" id="MobiDB-lite"/>
    </source>
</evidence>
<sequence>MSAFSTYLLGFFVLVIGLAIAAFMLGAPPMWIGIGVIVAIGLGIISATSRTKSRDPQPPAGGDTRPPTY</sequence>
<proteinExistence type="predicted"/>
<dbReference type="AlphaFoldDB" id="A0A841GTB6"/>
<gene>
    <name evidence="3" type="ORF">HNQ61_001396</name>
</gene>